<protein>
    <submittedName>
        <fullName evidence="4">ABC transporter substrate-binding protein</fullName>
    </submittedName>
</protein>
<evidence type="ECO:0000256" key="3">
    <source>
        <dbReference type="SAM" id="SignalP"/>
    </source>
</evidence>
<evidence type="ECO:0000256" key="1">
    <source>
        <dbReference type="ARBA" id="ARBA00022729"/>
    </source>
</evidence>
<dbReference type="Proteomes" id="UP000249260">
    <property type="component" value="Unassembled WGS sequence"/>
</dbReference>
<dbReference type="PROSITE" id="PS51257">
    <property type="entry name" value="PROKAR_LIPOPROTEIN"/>
    <property type="match status" value="1"/>
</dbReference>
<organism evidence="4 5">
    <name type="scientific">Paenibacillus montanisoli</name>
    <dbReference type="NCBI Taxonomy" id="2081970"/>
    <lineage>
        <taxon>Bacteria</taxon>
        <taxon>Bacillati</taxon>
        <taxon>Bacillota</taxon>
        <taxon>Bacilli</taxon>
        <taxon>Bacillales</taxon>
        <taxon>Paenibacillaceae</taxon>
        <taxon>Paenibacillus</taxon>
    </lineage>
</organism>
<feature type="region of interest" description="Disordered" evidence="2">
    <location>
        <begin position="29"/>
        <end position="57"/>
    </location>
</feature>
<dbReference type="OrthoDB" id="9787283at2"/>
<name>A0A328U174_9BACL</name>
<dbReference type="PANTHER" id="PTHR43649:SF33">
    <property type="entry name" value="POLYGALACTURONAN_RHAMNOGALACTURONAN-BINDING PROTEIN YTCQ"/>
    <property type="match status" value="1"/>
</dbReference>
<proteinExistence type="predicted"/>
<dbReference type="PANTHER" id="PTHR43649">
    <property type="entry name" value="ARABINOSE-BINDING PROTEIN-RELATED"/>
    <property type="match status" value="1"/>
</dbReference>
<feature type="signal peptide" evidence="3">
    <location>
        <begin position="1"/>
        <end position="25"/>
    </location>
</feature>
<dbReference type="InterPro" id="IPR050490">
    <property type="entry name" value="Bact_solute-bd_prot1"/>
</dbReference>
<reference evidence="4 5" key="1">
    <citation type="submission" date="2018-06" db="EMBL/GenBank/DDBJ databases">
        <title>Paenibacillus montanisoli sp. nov., isolated from mountain area soil.</title>
        <authorList>
            <person name="Wu M."/>
        </authorList>
    </citation>
    <scope>NUCLEOTIDE SEQUENCE [LARGE SCALE GENOMIC DNA]</scope>
    <source>
        <strain evidence="4 5">RA17</strain>
    </source>
</reference>
<comment type="caution">
    <text evidence="4">The sequence shown here is derived from an EMBL/GenBank/DDBJ whole genome shotgun (WGS) entry which is preliminary data.</text>
</comment>
<keyword evidence="5" id="KW-1185">Reference proteome</keyword>
<dbReference type="Gene3D" id="3.40.190.10">
    <property type="entry name" value="Periplasmic binding protein-like II"/>
    <property type="match status" value="2"/>
</dbReference>
<keyword evidence="1 3" id="KW-0732">Signal</keyword>
<evidence type="ECO:0000313" key="4">
    <source>
        <dbReference type="EMBL" id="RAP75201.1"/>
    </source>
</evidence>
<accession>A0A328U174</accession>
<feature type="compositionally biased region" description="Polar residues" evidence="2">
    <location>
        <begin position="38"/>
        <end position="57"/>
    </location>
</feature>
<sequence length="552" mass="61833">MRVVNTKMKQASSFMLVAALAAAVAGCGGNGNQKEEANSSTNASGTETKQNGNASDQPKLTNLKYWVANHSAASAQMKTYAEMEMYKELEKRTGVKVEFQHPPLDPQQAKEQFNLMIASNELPDVIETYWTDGYPGGPEKAIEDGKIMKLNDLIDQYAPNLKKLLEEHPDWKKQITTDSGTIYSFPFLRGDDKVRVFFGPALRQDWLDKLGLSVPTTVDEWYAVLKAFKEKDPNGNGKADEIPFYIDKDLLNVDAPFLGAWGINYNFYQDGGTVKYGPIQPEYKEFLTTMNKWYKEGLLDQDFAAPNAKLFDNKMTTNLLGSSVLYNGGGIAKYTNLMKDADPSFKLTAAPYPVLKAGDTPIWGQKDFAYTGIGAAITTSNENPAETVKWLDYAYGQEGEMLFNYGLEGVSYKMENGKAVLMPELLNPPGGVSVQQSIAKYTRSTWSAPYVLSDNFQMQYLVLPEQKKALEVWSQPTVERKMPLVTPTQEESGKFASVMTDIQTYRDEMLLKFIMGAEPIENFDKYVKKIQSMGIEDAIQIQQAALERFNKR</sequence>
<feature type="chain" id="PRO_5038917913" evidence="3">
    <location>
        <begin position="26"/>
        <end position="552"/>
    </location>
</feature>
<dbReference type="AlphaFoldDB" id="A0A328U174"/>
<dbReference type="EMBL" id="QLUW01000003">
    <property type="protein sequence ID" value="RAP75201.1"/>
    <property type="molecule type" value="Genomic_DNA"/>
</dbReference>
<evidence type="ECO:0000256" key="2">
    <source>
        <dbReference type="SAM" id="MobiDB-lite"/>
    </source>
</evidence>
<evidence type="ECO:0000313" key="5">
    <source>
        <dbReference type="Proteomes" id="UP000249260"/>
    </source>
</evidence>
<dbReference type="RefSeq" id="WP_112883465.1">
    <property type="nucleotide sequence ID" value="NZ_QLUW01000003.1"/>
</dbReference>
<dbReference type="SUPFAM" id="SSF53850">
    <property type="entry name" value="Periplasmic binding protein-like II"/>
    <property type="match status" value="1"/>
</dbReference>
<gene>
    <name evidence="4" type="ORF">DL346_17645</name>
</gene>